<dbReference type="EMBL" id="SNWM01000004">
    <property type="protein sequence ID" value="TDO20938.1"/>
    <property type="molecule type" value="Genomic_DNA"/>
</dbReference>
<dbReference type="PROSITE" id="PS51257">
    <property type="entry name" value="PROKAR_LIPOPROTEIN"/>
    <property type="match status" value="1"/>
</dbReference>
<evidence type="ECO:0000313" key="3">
    <source>
        <dbReference type="Proteomes" id="UP000295499"/>
    </source>
</evidence>
<name>A0A4R6IGR2_9SPHI</name>
<dbReference type="Gene3D" id="3.10.450.50">
    <property type="match status" value="1"/>
</dbReference>
<reference evidence="2 3" key="1">
    <citation type="submission" date="2019-03" db="EMBL/GenBank/DDBJ databases">
        <title>Genomic Encyclopedia of Archaeal and Bacterial Type Strains, Phase II (KMG-II): from individual species to whole genera.</title>
        <authorList>
            <person name="Goeker M."/>
        </authorList>
    </citation>
    <scope>NUCLEOTIDE SEQUENCE [LARGE SCALE GENOMIC DNA]</scope>
    <source>
        <strain evidence="2 3">DSM 19034</strain>
    </source>
</reference>
<sequence length="334" mass="38497">MKKIAFIVLISFMTGCNQGTEKSNNPQTNDSLQIKNNSEKAITTLKEFYFSVYGGDENNEGLKKKYLSERVLKRIDSLTSDSENLQLDYDPFINGQDYDGKTIKKTLQIEPLHRKNEYRVSFLQFGQKEEKRTTINILLKETKDGKFLIDGILNDNYLNFSESKKVSNIDSKKIIASILSKGYFLVDKQECDLNNDSFKDLIVVFGNNKDVIPNDPETKIAPIVVLINQKSDGYKVFSNENIYPNSFADAFKNLVIKKSFFTIELTNEVPDNYTSDKYITFKYDANQDHIFLSKYGENINWNDSKTTHKVCTAKDFGEISFENYNSDHIRDFCK</sequence>
<evidence type="ECO:0000313" key="2">
    <source>
        <dbReference type="EMBL" id="TDO20938.1"/>
    </source>
</evidence>
<organism evidence="2 3">
    <name type="scientific">Pedobacter duraquae</name>
    <dbReference type="NCBI Taxonomy" id="425511"/>
    <lineage>
        <taxon>Bacteria</taxon>
        <taxon>Pseudomonadati</taxon>
        <taxon>Bacteroidota</taxon>
        <taxon>Sphingobacteriia</taxon>
        <taxon>Sphingobacteriales</taxon>
        <taxon>Sphingobacteriaceae</taxon>
        <taxon>Pedobacter</taxon>
    </lineage>
</organism>
<dbReference type="Proteomes" id="UP000295499">
    <property type="component" value="Unassembled WGS sequence"/>
</dbReference>
<protein>
    <submittedName>
        <fullName evidence="2">Uncharacterized protein DUF3828</fullName>
    </submittedName>
</protein>
<gene>
    <name evidence="2" type="ORF">CLV32_3575</name>
</gene>
<dbReference type="InterPro" id="IPR024289">
    <property type="entry name" value="DUF3828"/>
</dbReference>
<feature type="domain" description="DUF3828" evidence="1">
    <location>
        <begin position="57"/>
        <end position="154"/>
    </location>
</feature>
<proteinExistence type="predicted"/>
<comment type="caution">
    <text evidence="2">The sequence shown here is derived from an EMBL/GenBank/DDBJ whole genome shotgun (WGS) entry which is preliminary data.</text>
</comment>
<keyword evidence="3" id="KW-1185">Reference proteome</keyword>
<evidence type="ECO:0000259" key="1">
    <source>
        <dbReference type="Pfam" id="PF12883"/>
    </source>
</evidence>
<dbReference type="Pfam" id="PF12883">
    <property type="entry name" value="DUF3828"/>
    <property type="match status" value="1"/>
</dbReference>
<dbReference type="RefSeq" id="WP_133557847.1">
    <property type="nucleotide sequence ID" value="NZ_SNWM01000004.1"/>
</dbReference>
<accession>A0A4R6IGR2</accession>
<dbReference type="AlphaFoldDB" id="A0A4R6IGR2"/>
<dbReference type="OrthoDB" id="86940at2"/>